<dbReference type="Proteomes" id="UP000319576">
    <property type="component" value="Chromosome"/>
</dbReference>
<keyword evidence="2" id="KW-0732">Signal</keyword>
<dbReference type="PROSITE" id="PS51318">
    <property type="entry name" value="TAT"/>
    <property type="match status" value="1"/>
</dbReference>
<evidence type="ECO:0000256" key="2">
    <source>
        <dbReference type="SAM" id="SignalP"/>
    </source>
</evidence>
<dbReference type="SUPFAM" id="SSF48239">
    <property type="entry name" value="Terpenoid cyclases/Protein prenyltransferases"/>
    <property type="match status" value="1"/>
</dbReference>
<feature type="signal peptide" evidence="2">
    <location>
        <begin position="1"/>
        <end position="27"/>
    </location>
</feature>
<name>A0A517XZV1_9BACT</name>
<evidence type="ECO:0000313" key="4">
    <source>
        <dbReference type="Proteomes" id="UP000319576"/>
    </source>
</evidence>
<sequence length="376" mass="40635" precursor="true">MTPLSRRAWLQAAAVSPVLLTARPAHAAPVTPAEKKVVIDKALAFLKTRQKENGDLAPDPRAGGPGITALAVVGLLRNGVPATDDVVAKGIKFLETHIKPDGGVYGQGLATYTTSLAILAFREANTGGRYDKVIAAASGFVKSLQFGGEPTDVRHGGAGYGNPGGRDRPDLSNTNFMVEALLAAGVSRDDPSIRNAVGFVSRSQNLVSEHNRQPFATKTTDGDRGGFVYSVTEQDNEKSDKRTPTGGLRSEGGMTYAGLKSFLFAGVGRDDPRVRAAVAWIKRNYTLTENPGMGQAGLFYYYHTFAKAMDALGEEEFEDARMVKHEWRRELFEELKRRQAANGSWVNENRAFLENAPELATAFAVLTLSYTIRRAG</sequence>
<evidence type="ECO:0000313" key="3">
    <source>
        <dbReference type="EMBL" id="QDU23036.1"/>
    </source>
</evidence>
<reference evidence="3 4" key="1">
    <citation type="submission" date="2019-02" db="EMBL/GenBank/DDBJ databases">
        <title>Deep-cultivation of Planctomycetes and their phenomic and genomic characterization uncovers novel biology.</title>
        <authorList>
            <person name="Wiegand S."/>
            <person name="Jogler M."/>
            <person name="Boedeker C."/>
            <person name="Pinto D."/>
            <person name="Vollmers J."/>
            <person name="Rivas-Marin E."/>
            <person name="Kohn T."/>
            <person name="Peeters S.H."/>
            <person name="Heuer A."/>
            <person name="Rast P."/>
            <person name="Oberbeckmann S."/>
            <person name="Bunk B."/>
            <person name="Jeske O."/>
            <person name="Meyerdierks A."/>
            <person name="Storesund J.E."/>
            <person name="Kallscheuer N."/>
            <person name="Luecker S."/>
            <person name="Lage O.M."/>
            <person name="Pohl T."/>
            <person name="Merkel B.J."/>
            <person name="Hornburger P."/>
            <person name="Mueller R.-W."/>
            <person name="Bruemmer F."/>
            <person name="Labrenz M."/>
            <person name="Spormann A.M."/>
            <person name="Op den Camp H."/>
            <person name="Overmann J."/>
            <person name="Amann R."/>
            <person name="Jetten M.S.M."/>
            <person name="Mascher T."/>
            <person name="Medema M.H."/>
            <person name="Devos D.P."/>
            <person name="Kaster A.-K."/>
            <person name="Ovreas L."/>
            <person name="Rohde M."/>
            <person name="Galperin M.Y."/>
            <person name="Jogler C."/>
        </authorList>
    </citation>
    <scope>NUCLEOTIDE SEQUENCE [LARGE SCALE GENOMIC DNA]</scope>
    <source>
        <strain evidence="3 4">ETA_A1</strain>
    </source>
</reference>
<evidence type="ECO:0008006" key="5">
    <source>
        <dbReference type="Google" id="ProtNLM"/>
    </source>
</evidence>
<dbReference type="RefSeq" id="WP_145243139.1">
    <property type="nucleotide sequence ID" value="NZ_CP036273.1"/>
</dbReference>
<organism evidence="3 4">
    <name type="scientific">Urbifossiella limnaea</name>
    <dbReference type="NCBI Taxonomy" id="2528023"/>
    <lineage>
        <taxon>Bacteria</taxon>
        <taxon>Pseudomonadati</taxon>
        <taxon>Planctomycetota</taxon>
        <taxon>Planctomycetia</taxon>
        <taxon>Gemmatales</taxon>
        <taxon>Gemmataceae</taxon>
        <taxon>Urbifossiella</taxon>
    </lineage>
</organism>
<keyword evidence="4" id="KW-1185">Reference proteome</keyword>
<dbReference type="OrthoDB" id="179940at2"/>
<dbReference type="InterPro" id="IPR006311">
    <property type="entry name" value="TAT_signal"/>
</dbReference>
<dbReference type="CDD" id="cd00688">
    <property type="entry name" value="ISOPREN_C2_like"/>
    <property type="match status" value="1"/>
</dbReference>
<accession>A0A517XZV1</accession>
<proteinExistence type="predicted"/>
<gene>
    <name evidence="3" type="ORF">ETAA1_50260</name>
</gene>
<protein>
    <recommendedName>
        <fullName evidence="5">Squalene cyclase C-terminal domain-containing protein</fullName>
    </recommendedName>
</protein>
<dbReference type="AlphaFoldDB" id="A0A517XZV1"/>
<feature type="chain" id="PRO_5021743627" description="Squalene cyclase C-terminal domain-containing protein" evidence="2">
    <location>
        <begin position="28"/>
        <end position="376"/>
    </location>
</feature>
<dbReference type="EMBL" id="CP036273">
    <property type="protein sequence ID" value="QDU23036.1"/>
    <property type="molecule type" value="Genomic_DNA"/>
</dbReference>
<dbReference type="InterPro" id="IPR008930">
    <property type="entry name" value="Terpenoid_cyclase/PrenylTrfase"/>
</dbReference>
<evidence type="ECO:0000256" key="1">
    <source>
        <dbReference type="SAM" id="MobiDB-lite"/>
    </source>
</evidence>
<dbReference type="KEGG" id="uli:ETAA1_50260"/>
<feature type="region of interest" description="Disordered" evidence="1">
    <location>
        <begin position="231"/>
        <end position="250"/>
    </location>
</feature>
<dbReference type="Gene3D" id="1.50.10.20">
    <property type="match status" value="2"/>
</dbReference>